<comment type="caution">
    <text evidence="1">The sequence shown here is derived from an EMBL/GenBank/DDBJ whole genome shotgun (WGS) entry which is preliminary data.</text>
</comment>
<sequence>MSNPVNNAARLQAHVLISRRVEGDSLLLADDIIASALDSSRPLTATERHALELSPLTLRRFRHLALEHRAAGAWKGSRGMLRAASSGHELQALATDDGCWTLHFVEDGGAWRVILALAANAPYAARLLRERPLLRVRDGEGGAVMQGHLDTDGECEAAWPFPDAPAAHFQALGGGFTIQPARA</sequence>
<name>A0A418Y153_9BURK</name>
<reference evidence="1 2" key="1">
    <citation type="submission" date="2018-09" db="EMBL/GenBank/DDBJ databases">
        <authorList>
            <person name="Zhu H."/>
        </authorList>
    </citation>
    <scope>NUCLEOTIDE SEQUENCE [LARGE SCALE GENOMIC DNA]</scope>
    <source>
        <strain evidence="1 2">K1S02-61</strain>
    </source>
</reference>
<accession>A0A418Y153</accession>
<dbReference type="EMBL" id="QYUP01000087">
    <property type="protein sequence ID" value="RJG19191.1"/>
    <property type="molecule type" value="Genomic_DNA"/>
</dbReference>
<evidence type="ECO:0000313" key="2">
    <source>
        <dbReference type="Proteomes" id="UP000284006"/>
    </source>
</evidence>
<dbReference type="OrthoDB" id="8708708at2"/>
<evidence type="ECO:0000313" key="1">
    <source>
        <dbReference type="EMBL" id="RJG19191.1"/>
    </source>
</evidence>
<protein>
    <submittedName>
        <fullName evidence="1">Uncharacterized protein</fullName>
    </submittedName>
</protein>
<keyword evidence="2" id="KW-1185">Reference proteome</keyword>
<organism evidence="1 2">
    <name type="scientific">Massilia cavernae</name>
    <dbReference type="NCBI Taxonomy" id="2320864"/>
    <lineage>
        <taxon>Bacteria</taxon>
        <taxon>Pseudomonadati</taxon>
        <taxon>Pseudomonadota</taxon>
        <taxon>Betaproteobacteria</taxon>
        <taxon>Burkholderiales</taxon>
        <taxon>Oxalobacteraceae</taxon>
        <taxon>Telluria group</taxon>
        <taxon>Massilia</taxon>
    </lineage>
</organism>
<dbReference type="Proteomes" id="UP000284006">
    <property type="component" value="Unassembled WGS sequence"/>
</dbReference>
<dbReference type="AlphaFoldDB" id="A0A418Y153"/>
<proteinExistence type="predicted"/>
<gene>
    <name evidence="1" type="ORF">D3872_08800</name>
</gene>
<dbReference type="RefSeq" id="WP_119810414.1">
    <property type="nucleotide sequence ID" value="NZ_QYUP01000087.1"/>
</dbReference>